<proteinExistence type="inferred from homology"/>
<evidence type="ECO:0000256" key="4">
    <source>
        <dbReference type="ARBA" id="ARBA00023288"/>
    </source>
</evidence>
<dbReference type="InterPro" id="IPR039789">
    <property type="entry name" value="CYRI"/>
</dbReference>
<keyword evidence="6" id="KW-1185">Reference proteome</keyword>
<evidence type="ECO:0000256" key="2">
    <source>
        <dbReference type="ARBA" id="ARBA00005778"/>
    </source>
</evidence>
<dbReference type="GO" id="GO:0016020">
    <property type="term" value="C:membrane"/>
    <property type="evidence" value="ECO:0007669"/>
    <property type="project" value="UniProtKB-SubCell"/>
</dbReference>
<evidence type="ECO:0000259" key="5">
    <source>
        <dbReference type="Pfam" id="PF07159"/>
    </source>
</evidence>
<name>A0A1I8B973_MELHA</name>
<dbReference type="Proteomes" id="UP000095281">
    <property type="component" value="Unplaced"/>
</dbReference>
<feature type="domain" description="CYRIA/CYRIB Rac1 binding" evidence="5">
    <location>
        <begin position="41"/>
        <end position="341"/>
    </location>
</feature>
<dbReference type="WBParaSite" id="MhA1_Contig168.frz3.gene17">
    <property type="protein sequence ID" value="MhA1_Contig168.frz3.gene17"/>
    <property type="gene ID" value="MhA1_Contig168.frz3.gene17"/>
</dbReference>
<sequence>MTRRSVGNRCSDVVRYFLSHSPTGSSCACQQQNYVCEDIAVFLDFENCTPSDQERPLFLELQSILEQCIACIECLSSYGAGATAERSKALQEYEDLEVQQHAFKIIKQHVRRIRSYFELAQRIEQVIPNLLWELCSGPLPPAEHIESAQALCKQFAHLIDFVFHFDAIKMNTPSLQNDFSFYKRVITRSEQSARDSEADCSLELAGTISMFLASPTPMLHSLAKATTEFVENHPDLPISNTTETLAVVIQIFHHNLENKEFYERFSDHDRDLLMRVMVGAVVLYDHIDSNGAFTRQSPIDIRGVVDVIKLHGSEQQINQLMNALRYTTKHLNDADTPKSIKAQFG</sequence>
<organism evidence="6 7">
    <name type="scientific">Meloidogyne hapla</name>
    <name type="common">Root-knot nematode worm</name>
    <dbReference type="NCBI Taxonomy" id="6305"/>
    <lineage>
        <taxon>Eukaryota</taxon>
        <taxon>Metazoa</taxon>
        <taxon>Ecdysozoa</taxon>
        <taxon>Nematoda</taxon>
        <taxon>Chromadorea</taxon>
        <taxon>Rhabditida</taxon>
        <taxon>Tylenchina</taxon>
        <taxon>Tylenchomorpha</taxon>
        <taxon>Tylenchoidea</taxon>
        <taxon>Meloidogynidae</taxon>
        <taxon>Meloidogyninae</taxon>
        <taxon>Meloidogyne</taxon>
    </lineage>
</organism>
<dbReference type="GO" id="GO:0031267">
    <property type="term" value="F:small GTPase binding"/>
    <property type="evidence" value="ECO:0007669"/>
    <property type="project" value="InterPro"/>
</dbReference>
<protein>
    <submittedName>
        <fullName evidence="7">CYRIA-B_Rac1-bd domain-containing protein</fullName>
    </submittedName>
</protein>
<dbReference type="GO" id="GO:0030833">
    <property type="term" value="P:regulation of actin filament polymerization"/>
    <property type="evidence" value="ECO:0007669"/>
    <property type="project" value="InterPro"/>
</dbReference>
<dbReference type="PANTHER" id="PTHR12422">
    <property type="entry name" value="GH09096P"/>
    <property type="match status" value="1"/>
</dbReference>
<evidence type="ECO:0000313" key="7">
    <source>
        <dbReference type="WBParaSite" id="MhA1_Contig168.frz3.gene17"/>
    </source>
</evidence>
<keyword evidence="3" id="KW-0472">Membrane</keyword>
<comment type="subcellular location">
    <subcellularLocation>
        <location evidence="1">Membrane</location>
        <topology evidence="1">Lipid-anchor</topology>
    </subcellularLocation>
</comment>
<dbReference type="InterPro" id="IPR009828">
    <property type="entry name" value="CYRIA/CYRIB_Rac1-bd"/>
</dbReference>
<accession>A0A1I8B973</accession>
<dbReference type="OMA" id="EYRSRFN"/>
<keyword evidence="4" id="KW-0449">Lipoprotein</keyword>
<reference evidence="7" key="1">
    <citation type="submission" date="2016-11" db="UniProtKB">
        <authorList>
            <consortium name="WormBaseParasite"/>
        </authorList>
    </citation>
    <scope>IDENTIFICATION</scope>
</reference>
<evidence type="ECO:0000313" key="6">
    <source>
        <dbReference type="Proteomes" id="UP000095281"/>
    </source>
</evidence>
<evidence type="ECO:0000256" key="1">
    <source>
        <dbReference type="ARBA" id="ARBA00004635"/>
    </source>
</evidence>
<dbReference type="PROSITE" id="PS51257">
    <property type="entry name" value="PROKAR_LIPOPROTEIN"/>
    <property type="match status" value="1"/>
</dbReference>
<comment type="similarity">
    <text evidence="2">Belongs to the CYRI family.</text>
</comment>
<evidence type="ECO:0000256" key="3">
    <source>
        <dbReference type="ARBA" id="ARBA00023136"/>
    </source>
</evidence>
<dbReference type="Pfam" id="PF07159">
    <property type="entry name" value="CYRIA-B_Rac1-bd"/>
    <property type="match status" value="1"/>
</dbReference>
<dbReference type="AlphaFoldDB" id="A0A1I8B973"/>